<dbReference type="InParanoid" id="A0A165G7C4"/>
<name>A0A165G7C4_XYLHT</name>
<dbReference type="GO" id="GO:0016020">
    <property type="term" value="C:membrane"/>
    <property type="evidence" value="ECO:0007669"/>
    <property type="project" value="TreeGrafter"/>
</dbReference>
<accession>A0A165G7C4</accession>
<dbReference type="GO" id="GO:0048193">
    <property type="term" value="P:Golgi vesicle transport"/>
    <property type="evidence" value="ECO:0007669"/>
    <property type="project" value="TreeGrafter"/>
</dbReference>
<dbReference type="STRING" id="1328760.A0A165G7C4"/>
<comment type="subunit">
    <text evidence="2">Component of the Golgi-associated retrograde protein (GARP) complex.</text>
</comment>
<dbReference type="GO" id="GO:1990745">
    <property type="term" value="C:EARP complex"/>
    <property type="evidence" value="ECO:0007669"/>
    <property type="project" value="TreeGrafter"/>
</dbReference>
<feature type="compositionally biased region" description="Polar residues" evidence="3">
    <location>
        <begin position="1"/>
        <end position="10"/>
    </location>
</feature>
<keyword evidence="2" id="KW-0333">Golgi apparatus</keyword>
<proteinExistence type="inferred from homology"/>
<dbReference type="PANTHER" id="PTHR15954">
    <property type="entry name" value="VACUOLAR PROTEIN SORTING-ASSOCIATED PROTEIN 51 HOMOLOG"/>
    <property type="match status" value="1"/>
</dbReference>
<reference evidence="4 5" key="1">
    <citation type="journal article" date="2016" name="Fungal Biol.">
        <title>The genome of Xylona heveae provides a window into fungal endophytism.</title>
        <authorList>
            <person name="Gazis R."/>
            <person name="Kuo A."/>
            <person name="Riley R."/>
            <person name="LaButti K."/>
            <person name="Lipzen A."/>
            <person name="Lin J."/>
            <person name="Amirebrahimi M."/>
            <person name="Hesse C.N."/>
            <person name="Spatafora J.W."/>
            <person name="Henrissat B."/>
            <person name="Hainaut M."/>
            <person name="Grigoriev I.V."/>
            <person name="Hibbett D.S."/>
        </authorList>
    </citation>
    <scope>NUCLEOTIDE SEQUENCE [LARGE SCALE GENOMIC DNA]</scope>
    <source>
        <strain evidence="4 5">TC161</strain>
    </source>
</reference>
<evidence type="ECO:0000256" key="1">
    <source>
        <dbReference type="ARBA" id="ARBA00006080"/>
    </source>
</evidence>
<dbReference type="GO" id="GO:0042147">
    <property type="term" value="P:retrograde transport, endosome to Golgi"/>
    <property type="evidence" value="ECO:0007669"/>
    <property type="project" value="UniProtKB-UniRule"/>
</dbReference>
<dbReference type="AlphaFoldDB" id="A0A165G7C4"/>
<dbReference type="GO" id="GO:0000938">
    <property type="term" value="C:GARP complex"/>
    <property type="evidence" value="ECO:0007669"/>
    <property type="project" value="UniProtKB-UniRule"/>
</dbReference>
<organism evidence="4 5">
    <name type="scientific">Xylona heveae (strain CBS 132557 / TC161)</name>
    <dbReference type="NCBI Taxonomy" id="1328760"/>
    <lineage>
        <taxon>Eukaryota</taxon>
        <taxon>Fungi</taxon>
        <taxon>Dikarya</taxon>
        <taxon>Ascomycota</taxon>
        <taxon>Pezizomycotina</taxon>
        <taxon>Xylonomycetes</taxon>
        <taxon>Xylonales</taxon>
        <taxon>Xylonaceae</taxon>
        <taxon>Xylona</taxon>
    </lineage>
</organism>
<dbReference type="GO" id="GO:0007030">
    <property type="term" value="P:Golgi organization"/>
    <property type="evidence" value="ECO:0007669"/>
    <property type="project" value="UniProtKB-UniRule"/>
</dbReference>
<keyword evidence="2" id="KW-0653">Protein transport</keyword>
<evidence type="ECO:0000256" key="2">
    <source>
        <dbReference type="RuleBase" id="RU368010"/>
    </source>
</evidence>
<dbReference type="GO" id="GO:0032456">
    <property type="term" value="P:endocytic recycling"/>
    <property type="evidence" value="ECO:0007669"/>
    <property type="project" value="TreeGrafter"/>
</dbReference>
<dbReference type="GeneID" id="28894529"/>
<protein>
    <recommendedName>
        <fullName evidence="2">Vacuolar protein sorting-associated protein 51 homolog</fullName>
    </recommendedName>
</protein>
<comment type="similarity">
    <text evidence="1 2">Belongs to the VPS51 family.</text>
</comment>
<keyword evidence="2" id="KW-0445">Lipid transport</keyword>
<dbReference type="GO" id="GO:0015031">
    <property type="term" value="P:protein transport"/>
    <property type="evidence" value="ECO:0007669"/>
    <property type="project" value="UniProtKB-UniRule"/>
</dbReference>
<dbReference type="Pfam" id="PF08700">
    <property type="entry name" value="VPS51_Exo84_N"/>
    <property type="match status" value="1"/>
</dbReference>
<dbReference type="RefSeq" id="XP_018187377.1">
    <property type="nucleotide sequence ID" value="XM_018329392.1"/>
</dbReference>
<feature type="region of interest" description="Disordered" evidence="3">
    <location>
        <begin position="185"/>
        <end position="212"/>
    </location>
</feature>
<keyword evidence="2" id="KW-0813">Transport</keyword>
<evidence type="ECO:0000256" key="3">
    <source>
        <dbReference type="SAM" id="MobiDB-lite"/>
    </source>
</evidence>
<keyword evidence="5" id="KW-1185">Reference proteome</keyword>
<dbReference type="InterPro" id="IPR014812">
    <property type="entry name" value="Vps51"/>
</dbReference>
<comment type="subcellular location">
    <subcellularLocation>
        <location evidence="2">Golgi apparatus</location>
        <location evidence="2">trans-Golgi network</location>
    </subcellularLocation>
</comment>
<sequence length="277" mass="30335">MATMITSSRGASPMPRNPSDSRRTSVDTVTRSQASSPVRGGSGPPPSQAAQRRNRAALRDYYGLRSAAPADVSTDQHHIDAEIKDSELDREGLEPEKYVRELLGKESLEGVLKAEARLVNEIRSLDGERKALVYDNYSKLITATDTIRKMRSEMEPLTPSTSTLSPAIAHIAAVSEALAASLHAHAPPPTESVGVGKEAEQNTHAVGGTDQEKARQTVRWVLNTPFLLQQMISEGRSDEADREWEDVRKLLDKWNGTPGVEKVRKECESVLRKDAGT</sequence>
<feature type="region of interest" description="Disordered" evidence="3">
    <location>
        <begin position="1"/>
        <end position="54"/>
    </location>
</feature>
<dbReference type="Proteomes" id="UP000076632">
    <property type="component" value="Unassembled WGS sequence"/>
</dbReference>
<evidence type="ECO:0000313" key="5">
    <source>
        <dbReference type="Proteomes" id="UP000076632"/>
    </source>
</evidence>
<dbReference type="GO" id="GO:0005829">
    <property type="term" value="C:cytosol"/>
    <property type="evidence" value="ECO:0007669"/>
    <property type="project" value="GOC"/>
</dbReference>
<dbReference type="EMBL" id="KV407460">
    <property type="protein sequence ID" value="KZF21822.1"/>
    <property type="molecule type" value="Genomic_DNA"/>
</dbReference>
<gene>
    <name evidence="4" type="ORF">L228DRAFT_160639</name>
</gene>
<evidence type="ECO:0000313" key="4">
    <source>
        <dbReference type="EMBL" id="KZF21822.1"/>
    </source>
</evidence>
<dbReference type="OrthoDB" id="203678at2759"/>
<comment type="function">
    <text evidence="2">Acts as component of the GARP complex that is involved in retrograde transport from early and late endosomes to the trans-Golgi network (TGN).</text>
</comment>
<dbReference type="PANTHER" id="PTHR15954:SF4">
    <property type="entry name" value="VACUOLAR PROTEIN SORTING-ASSOCIATED PROTEIN 51 HOMOLOG"/>
    <property type="match status" value="1"/>
</dbReference>
<dbReference type="OMA" id="YNLKPPG"/>
<dbReference type="GO" id="GO:0006869">
    <property type="term" value="P:lipid transport"/>
    <property type="evidence" value="ECO:0007669"/>
    <property type="project" value="UniProtKB-UniRule"/>
</dbReference>